<proteinExistence type="predicted"/>
<dbReference type="EMBL" id="UZAE01001129">
    <property type="protein sequence ID" value="VDN98206.1"/>
    <property type="molecule type" value="Genomic_DNA"/>
</dbReference>
<sequence length="253" mass="28841">KARLARVNRAKTAEKHADLHSTSQSLDSVINAGSLFYNNPLVNRFMEKMVPMTLLYNTEDKDKAICRMESEDTLSVCPRPLTPTPSVASYQRAVLAAINYTKNISTDEEAQMRLIHLLLCLEQTVNRNYAPCVERPSHKIHDVLHKMHPVFINETPYRCGKSASLNRTRSPSRLTNNSRASDDGTIRRRHRRFCLCCLEDSASLEYSMTSGEESRIRLEKDVERNVRTDDCISDTTENGDGSVEETTRRNKFT</sequence>
<evidence type="ECO:0000313" key="4">
    <source>
        <dbReference type="WBParaSite" id="HNAJ_0000234801-mRNA-1"/>
    </source>
</evidence>
<reference evidence="4" key="1">
    <citation type="submission" date="2017-02" db="UniProtKB">
        <authorList>
            <consortium name="WormBaseParasite"/>
        </authorList>
    </citation>
    <scope>IDENTIFICATION</scope>
</reference>
<keyword evidence="3" id="KW-1185">Reference proteome</keyword>
<feature type="region of interest" description="Disordered" evidence="1">
    <location>
        <begin position="162"/>
        <end position="183"/>
    </location>
</feature>
<dbReference type="STRING" id="102285.A0A0R3T5L0"/>
<accession>A0A0R3T5L0</accession>
<evidence type="ECO:0000256" key="1">
    <source>
        <dbReference type="SAM" id="MobiDB-lite"/>
    </source>
</evidence>
<dbReference type="OrthoDB" id="433309at2759"/>
<reference evidence="2 3" key="2">
    <citation type="submission" date="2018-11" db="EMBL/GenBank/DDBJ databases">
        <authorList>
            <consortium name="Pathogen Informatics"/>
        </authorList>
    </citation>
    <scope>NUCLEOTIDE SEQUENCE [LARGE SCALE GENOMIC DNA]</scope>
</reference>
<feature type="compositionally biased region" description="Polar residues" evidence="1">
    <location>
        <begin position="163"/>
        <end position="179"/>
    </location>
</feature>
<gene>
    <name evidence="2" type="ORF">HNAJ_LOCUS2347</name>
</gene>
<organism evidence="4">
    <name type="scientific">Rodentolepis nana</name>
    <name type="common">Dwarf tapeworm</name>
    <name type="synonym">Hymenolepis nana</name>
    <dbReference type="NCBI Taxonomy" id="102285"/>
    <lineage>
        <taxon>Eukaryota</taxon>
        <taxon>Metazoa</taxon>
        <taxon>Spiralia</taxon>
        <taxon>Lophotrochozoa</taxon>
        <taxon>Platyhelminthes</taxon>
        <taxon>Cestoda</taxon>
        <taxon>Eucestoda</taxon>
        <taxon>Cyclophyllidea</taxon>
        <taxon>Hymenolepididae</taxon>
        <taxon>Rodentolepis</taxon>
    </lineage>
</organism>
<dbReference type="WBParaSite" id="HNAJ_0000234801-mRNA-1">
    <property type="protein sequence ID" value="HNAJ_0000234801-mRNA-1"/>
    <property type="gene ID" value="HNAJ_0000234801"/>
</dbReference>
<protein>
    <submittedName>
        <fullName evidence="4">NR LBD domain-containing protein</fullName>
    </submittedName>
</protein>
<name>A0A0R3T5L0_RODNA</name>
<dbReference type="Proteomes" id="UP000278807">
    <property type="component" value="Unassembled WGS sequence"/>
</dbReference>
<evidence type="ECO:0000313" key="2">
    <source>
        <dbReference type="EMBL" id="VDN98206.1"/>
    </source>
</evidence>
<dbReference type="AlphaFoldDB" id="A0A0R3T5L0"/>
<feature type="region of interest" description="Disordered" evidence="1">
    <location>
        <begin position="228"/>
        <end position="253"/>
    </location>
</feature>
<evidence type="ECO:0000313" key="3">
    <source>
        <dbReference type="Proteomes" id="UP000278807"/>
    </source>
</evidence>